<comment type="caution">
    <text evidence="2">The sequence shown here is derived from an EMBL/GenBank/DDBJ whole genome shotgun (WGS) entry which is preliminary data.</text>
</comment>
<evidence type="ECO:0000256" key="1">
    <source>
        <dbReference type="SAM" id="MobiDB-lite"/>
    </source>
</evidence>
<dbReference type="PROSITE" id="PS51257">
    <property type="entry name" value="PROKAR_LIPOPROTEIN"/>
    <property type="match status" value="1"/>
</dbReference>
<name>A0ABX2NXM9_9BURK</name>
<gene>
    <name evidence="2" type="ORF">FSB64_35280</name>
</gene>
<proteinExistence type="predicted"/>
<feature type="region of interest" description="Disordered" evidence="1">
    <location>
        <begin position="91"/>
        <end position="113"/>
    </location>
</feature>
<keyword evidence="3" id="KW-1185">Reference proteome</keyword>
<evidence type="ECO:0000313" key="3">
    <source>
        <dbReference type="Proteomes" id="UP000821598"/>
    </source>
</evidence>
<sequence length="113" mass="12486">MAYRLELVALALPANCAPESLPAPVSQFVAACWPGMSRAQLLDRARRFALRASLRARPERRPDGVQLYALVLVTDDARAELVAHVRRLARRGGARRARASLPPAQDERQTGLF</sequence>
<dbReference type="Proteomes" id="UP000821598">
    <property type="component" value="Unassembled WGS sequence"/>
</dbReference>
<reference evidence="2 3" key="1">
    <citation type="submission" date="2019-08" db="EMBL/GenBank/DDBJ databases">
        <title>Paraburkholderia simonii sp. nov. and P. youngii sp. nov. Brazilian and Mexican Mimosa-associated rhizobia.</title>
        <authorList>
            <person name="Mavima L."/>
            <person name="Beukes C.W."/>
            <person name="Palmer M."/>
            <person name="De Meyer S.E."/>
            <person name="James E.K."/>
            <person name="Maluk M."/>
            <person name="Avontuur J.R."/>
            <person name="Chan W.Y."/>
            <person name="Venter S.N."/>
            <person name="Steenkamp E.T."/>
        </authorList>
    </citation>
    <scope>NUCLEOTIDE SEQUENCE [LARGE SCALE GENOMIC DNA]</scope>
    <source>
        <strain evidence="2 3">JPY454</strain>
    </source>
</reference>
<protein>
    <submittedName>
        <fullName evidence="2">Uncharacterized protein</fullName>
    </submittedName>
</protein>
<dbReference type="EMBL" id="VOMC01000058">
    <property type="protein sequence ID" value="NVI08897.1"/>
    <property type="molecule type" value="Genomic_DNA"/>
</dbReference>
<evidence type="ECO:0000313" key="2">
    <source>
        <dbReference type="EMBL" id="NVI08897.1"/>
    </source>
</evidence>
<organism evidence="2 3">
    <name type="scientific">Paraburkholderia youngii</name>
    <dbReference type="NCBI Taxonomy" id="2782701"/>
    <lineage>
        <taxon>Bacteria</taxon>
        <taxon>Pseudomonadati</taxon>
        <taxon>Pseudomonadota</taxon>
        <taxon>Betaproteobacteria</taxon>
        <taxon>Burkholderiales</taxon>
        <taxon>Burkholderiaceae</taxon>
        <taxon>Paraburkholderia</taxon>
    </lineage>
</organism>
<accession>A0ABX2NXM9</accession>